<sequence>MSNRQLITYQESLNLDSTLYLDVRTPAEFEESTIPGAINIPIFTNEEREQVGTTYTQDSPAQARMLGVELVAPKLPELLKEIKSLTQDYKNTVVFCYRGGLRSESIISFCKLIGLSNIFKLEGGYKSYRHFIMDKLENYSLNGQLLVIHGFTGTGKTELLYKLQEQGLAIIDLEGLANHRGSAFGSIGLGKPTNQKHFDSLLWEKLEELSQAPLIAVEAESKRIGMSVLPEFFLEEMNQGIHILLQRSTEARIEQIYSEYSQSYQQDKSAFIERTLESIKAVKKYIIQKIGKNGYNKLIEHCQQGRLRKVIEILLTKYYDPMYNHSQQQHDDFSLIIQEDNLEKVTEEIMNFTANLSNNQ</sequence>
<dbReference type="NCBIfam" id="NF008750">
    <property type="entry name" value="PRK11784.1-2"/>
    <property type="match status" value="1"/>
</dbReference>
<accession>A0A938XSY4</accession>
<dbReference type="AlphaFoldDB" id="A0A938XSY4"/>
<keyword evidence="1" id="KW-0711">Selenium</keyword>
<dbReference type="Proteomes" id="UP000774000">
    <property type="component" value="Unassembled WGS sequence"/>
</dbReference>
<keyword evidence="4" id="KW-1185">Reference proteome</keyword>
<dbReference type="PANTHER" id="PTHR30401">
    <property type="entry name" value="TRNA 2-SELENOURIDINE SYNTHASE"/>
    <property type="match status" value="1"/>
</dbReference>
<dbReference type="InterPro" id="IPR058840">
    <property type="entry name" value="AAA_SelU"/>
</dbReference>
<dbReference type="InterPro" id="IPR027417">
    <property type="entry name" value="P-loop_NTPase"/>
</dbReference>
<dbReference type="EMBL" id="JAFBDQ010000002">
    <property type="protein sequence ID" value="MBM7555731.1"/>
    <property type="molecule type" value="Genomic_DNA"/>
</dbReference>
<dbReference type="RefSeq" id="WP_204700451.1">
    <property type="nucleotide sequence ID" value="NZ_JAFBDQ010000002.1"/>
</dbReference>
<dbReference type="NCBIfam" id="TIGR03167">
    <property type="entry name" value="tRNA_sel_U_synt"/>
    <property type="match status" value="1"/>
</dbReference>
<dbReference type="SUPFAM" id="SSF52540">
    <property type="entry name" value="P-loop containing nucleoside triphosphate hydrolases"/>
    <property type="match status" value="1"/>
</dbReference>
<comment type="caution">
    <text evidence="3">The sequence shown here is derived from an EMBL/GenBank/DDBJ whole genome shotgun (WGS) entry which is preliminary data.</text>
</comment>
<evidence type="ECO:0000313" key="4">
    <source>
        <dbReference type="Proteomes" id="UP000774000"/>
    </source>
</evidence>
<proteinExistence type="predicted"/>
<dbReference type="GO" id="GO:0043828">
    <property type="term" value="F:tRNA 2-selenouridine synthase activity"/>
    <property type="evidence" value="ECO:0007669"/>
    <property type="project" value="InterPro"/>
</dbReference>
<gene>
    <name evidence="3" type="ORF">JOC47_000556</name>
</gene>
<reference evidence="3" key="1">
    <citation type="submission" date="2021-01" db="EMBL/GenBank/DDBJ databases">
        <title>Genomic Encyclopedia of Type Strains, Phase IV (KMG-IV): sequencing the most valuable type-strain genomes for metagenomic binning, comparative biology and taxonomic classification.</title>
        <authorList>
            <person name="Goeker M."/>
        </authorList>
    </citation>
    <scope>NUCLEOTIDE SEQUENCE</scope>
    <source>
        <strain evidence="3">DSM 23230</strain>
    </source>
</reference>
<evidence type="ECO:0000313" key="3">
    <source>
        <dbReference type="EMBL" id="MBM7555731.1"/>
    </source>
</evidence>
<keyword evidence="3" id="KW-0808">Transferase</keyword>
<dbReference type="Pfam" id="PF00581">
    <property type="entry name" value="Rhodanese"/>
    <property type="match status" value="1"/>
</dbReference>
<dbReference type="PROSITE" id="PS50206">
    <property type="entry name" value="RHODANESE_3"/>
    <property type="match status" value="1"/>
</dbReference>
<evidence type="ECO:0000259" key="2">
    <source>
        <dbReference type="PROSITE" id="PS50206"/>
    </source>
</evidence>
<dbReference type="InterPro" id="IPR017582">
    <property type="entry name" value="SelU"/>
</dbReference>
<dbReference type="NCBIfam" id="NF008752">
    <property type="entry name" value="PRK11784.1-4"/>
    <property type="match status" value="1"/>
</dbReference>
<dbReference type="InterPro" id="IPR001763">
    <property type="entry name" value="Rhodanese-like_dom"/>
</dbReference>
<organism evidence="3 4">
    <name type="scientific">Halanaerobacter jeridensis</name>
    <dbReference type="NCBI Taxonomy" id="706427"/>
    <lineage>
        <taxon>Bacteria</taxon>
        <taxon>Bacillati</taxon>
        <taxon>Bacillota</taxon>
        <taxon>Clostridia</taxon>
        <taxon>Halanaerobiales</taxon>
        <taxon>Halobacteroidaceae</taxon>
        <taxon>Halanaerobacter</taxon>
    </lineage>
</organism>
<dbReference type="PANTHER" id="PTHR30401:SF0">
    <property type="entry name" value="TRNA 2-SELENOURIDINE SYNTHASE"/>
    <property type="match status" value="1"/>
</dbReference>
<dbReference type="Pfam" id="PF26341">
    <property type="entry name" value="AAA_SelU"/>
    <property type="match status" value="1"/>
</dbReference>
<name>A0A938XSY4_9FIRM</name>
<dbReference type="SMART" id="SM00450">
    <property type="entry name" value="RHOD"/>
    <property type="match status" value="1"/>
</dbReference>
<dbReference type="EC" id="2.9.1.-" evidence="3"/>
<feature type="domain" description="Rhodanese" evidence="2">
    <location>
        <begin position="14"/>
        <end position="137"/>
    </location>
</feature>
<protein>
    <submittedName>
        <fullName evidence="3">tRNA 2-selenouridine synthase</fullName>
        <ecNumber evidence="3">2.9.1.-</ecNumber>
    </submittedName>
</protein>
<dbReference type="SUPFAM" id="SSF52821">
    <property type="entry name" value="Rhodanese/Cell cycle control phosphatase"/>
    <property type="match status" value="1"/>
</dbReference>
<dbReference type="Gene3D" id="3.40.250.10">
    <property type="entry name" value="Rhodanese-like domain"/>
    <property type="match status" value="1"/>
</dbReference>
<evidence type="ECO:0000256" key="1">
    <source>
        <dbReference type="ARBA" id="ARBA00023266"/>
    </source>
</evidence>
<dbReference type="GO" id="GO:0002098">
    <property type="term" value="P:tRNA wobble uridine modification"/>
    <property type="evidence" value="ECO:0007669"/>
    <property type="project" value="InterPro"/>
</dbReference>
<dbReference type="InterPro" id="IPR036873">
    <property type="entry name" value="Rhodanese-like_dom_sf"/>
</dbReference>